<keyword evidence="1" id="KW-1133">Transmembrane helix</keyword>
<feature type="transmembrane region" description="Helical" evidence="1">
    <location>
        <begin position="124"/>
        <end position="144"/>
    </location>
</feature>
<sequence length="163" mass="15944">MSIVRNSLPTVVTLLIVSAFGVFGAGLATAAGYLAVPSAVGLPYGLPGLRAVPLGETGWPLTLTENLAALALAGVVAWVTTHRRGGAVRAFFAGWGAFVLGALVANLLRAVVISQTVEAGPGAYAGLLLGALAAGLLWGAALGWTAGAAAVASVGAGTAVVRA</sequence>
<reference evidence="2 3" key="1">
    <citation type="submission" date="2023-07" db="EMBL/GenBank/DDBJ databases">
        <title>Sequencing the genomes of 1000 actinobacteria strains.</title>
        <authorList>
            <person name="Klenk H.-P."/>
        </authorList>
    </citation>
    <scope>NUCLEOTIDE SEQUENCE [LARGE SCALE GENOMIC DNA]</scope>
    <source>
        <strain evidence="2 3">DSM 44109</strain>
    </source>
</reference>
<feature type="transmembrane region" description="Helical" evidence="1">
    <location>
        <begin position="59"/>
        <end position="79"/>
    </location>
</feature>
<dbReference type="RefSeq" id="WP_306856467.1">
    <property type="nucleotide sequence ID" value="NZ_JAUSRB010000001.1"/>
</dbReference>
<accession>A0ABT9QV11</accession>
<keyword evidence="1" id="KW-0812">Transmembrane</keyword>
<evidence type="ECO:0000256" key="1">
    <source>
        <dbReference type="SAM" id="Phobius"/>
    </source>
</evidence>
<proteinExistence type="predicted"/>
<keyword evidence="3" id="KW-1185">Reference proteome</keyword>
<name>A0ABT9QV11_9ACTN</name>
<evidence type="ECO:0000313" key="3">
    <source>
        <dbReference type="Proteomes" id="UP001230426"/>
    </source>
</evidence>
<dbReference type="EMBL" id="JAUSRB010000001">
    <property type="protein sequence ID" value="MDP9860817.1"/>
    <property type="molecule type" value="Genomic_DNA"/>
</dbReference>
<comment type="caution">
    <text evidence="2">The sequence shown here is derived from an EMBL/GenBank/DDBJ whole genome shotgun (WGS) entry which is preliminary data.</text>
</comment>
<keyword evidence="1" id="KW-0472">Membrane</keyword>
<organism evidence="2 3">
    <name type="scientific">Streptosporangium brasiliense</name>
    <dbReference type="NCBI Taxonomy" id="47480"/>
    <lineage>
        <taxon>Bacteria</taxon>
        <taxon>Bacillati</taxon>
        <taxon>Actinomycetota</taxon>
        <taxon>Actinomycetes</taxon>
        <taxon>Streptosporangiales</taxon>
        <taxon>Streptosporangiaceae</taxon>
        <taxon>Streptosporangium</taxon>
    </lineage>
</organism>
<feature type="transmembrane region" description="Helical" evidence="1">
    <location>
        <begin position="91"/>
        <end position="112"/>
    </location>
</feature>
<dbReference type="Proteomes" id="UP001230426">
    <property type="component" value="Unassembled WGS sequence"/>
</dbReference>
<protein>
    <submittedName>
        <fullName evidence="2">Uncharacterized protein</fullName>
    </submittedName>
</protein>
<evidence type="ECO:0000313" key="2">
    <source>
        <dbReference type="EMBL" id="MDP9860817.1"/>
    </source>
</evidence>
<gene>
    <name evidence="2" type="ORF">J2S55_000076</name>
</gene>
<feature type="transmembrane region" description="Helical" evidence="1">
    <location>
        <begin position="12"/>
        <end position="36"/>
    </location>
</feature>